<dbReference type="Pfam" id="PF19711">
    <property type="entry name" value="DUF6207"/>
    <property type="match status" value="1"/>
</dbReference>
<accession>A0A5P2CAV0</accession>
<dbReference type="EMBL" id="CP029192">
    <property type="protein sequence ID" value="QES38501.1"/>
    <property type="molecule type" value="Genomic_DNA"/>
</dbReference>
<dbReference type="AlphaFoldDB" id="A0A5P2CAV0"/>
<evidence type="ECO:0000313" key="1">
    <source>
        <dbReference type="EMBL" id="QES38501.1"/>
    </source>
</evidence>
<dbReference type="Proteomes" id="UP000322927">
    <property type="component" value="Chromosome"/>
</dbReference>
<dbReference type="InterPro" id="IPR045775">
    <property type="entry name" value="DUF6207"/>
</dbReference>
<organism evidence="1 2">
    <name type="scientific">Streptomyces venezuelae</name>
    <dbReference type="NCBI Taxonomy" id="54571"/>
    <lineage>
        <taxon>Bacteria</taxon>
        <taxon>Bacillati</taxon>
        <taxon>Actinomycetota</taxon>
        <taxon>Actinomycetes</taxon>
        <taxon>Kitasatosporales</taxon>
        <taxon>Streptomycetaceae</taxon>
        <taxon>Streptomyces</taxon>
    </lineage>
</organism>
<evidence type="ECO:0000313" key="2">
    <source>
        <dbReference type="Proteomes" id="UP000322927"/>
    </source>
</evidence>
<name>A0A5P2CAV0_STRVZ</name>
<sequence length="83" mass="8599">MCCVDPGMNSRDLHLTEPGTARIIIHSGDEHTVTVLAYAIAAHLNATGPSEPYAVSGEGGVAVTLYASTRSTGGPSAAWFGRR</sequence>
<gene>
    <name evidence="1" type="ORF">DEJ48_38325</name>
</gene>
<protein>
    <submittedName>
        <fullName evidence="1">Uncharacterized protein</fullName>
    </submittedName>
</protein>
<reference evidence="1 2" key="1">
    <citation type="submission" date="2018-05" db="EMBL/GenBank/DDBJ databases">
        <title>Streptomyces venezuelae.</title>
        <authorList>
            <person name="Kim W."/>
            <person name="Lee N."/>
            <person name="Cho B.-K."/>
        </authorList>
    </citation>
    <scope>NUCLEOTIDE SEQUENCE [LARGE SCALE GENOMIC DNA]</scope>
    <source>
        <strain evidence="1 2">ATCC 14584</strain>
    </source>
</reference>
<proteinExistence type="predicted"/>